<feature type="compositionally biased region" description="Basic residues" evidence="1">
    <location>
        <begin position="188"/>
        <end position="214"/>
    </location>
</feature>
<feature type="non-terminal residue" evidence="2">
    <location>
        <position position="1"/>
    </location>
</feature>
<protein>
    <submittedName>
        <fullName evidence="2">Transcriptional regulator, AcrR family</fullName>
    </submittedName>
</protein>
<feature type="compositionally biased region" description="Basic residues" evidence="1">
    <location>
        <begin position="41"/>
        <end position="51"/>
    </location>
</feature>
<feature type="non-terminal residue" evidence="2">
    <location>
        <position position="249"/>
    </location>
</feature>
<accession>A0A6J4LBH9</accession>
<gene>
    <name evidence="2" type="ORF">AVDCRST_MAG48-2981</name>
</gene>
<reference evidence="2" key="1">
    <citation type="submission" date="2020-02" db="EMBL/GenBank/DDBJ databases">
        <authorList>
            <person name="Meier V. D."/>
        </authorList>
    </citation>
    <scope>NUCLEOTIDE SEQUENCE</scope>
    <source>
        <strain evidence="2">AVDCRST_MAG48</strain>
    </source>
</reference>
<feature type="compositionally biased region" description="Low complexity" evidence="1">
    <location>
        <begin position="99"/>
        <end position="108"/>
    </location>
</feature>
<evidence type="ECO:0000256" key="1">
    <source>
        <dbReference type="SAM" id="MobiDB-lite"/>
    </source>
</evidence>
<feature type="compositionally biased region" description="Basic and acidic residues" evidence="1">
    <location>
        <begin position="87"/>
        <end position="98"/>
    </location>
</feature>
<name>A0A6J4LBH9_9ACTN</name>
<feature type="compositionally biased region" description="Low complexity" evidence="1">
    <location>
        <begin position="140"/>
        <end position="149"/>
    </location>
</feature>
<feature type="compositionally biased region" description="Pro residues" evidence="1">
    <location>
        <begin position="30"/>
        <end position="39"/>
    </location>
</feature>
<dbReference type="EMBL" id="CADCTS010000426">
    <property type="protein sequence ID" value="CAA9327798.1"/>
    <property type="molecule type" value="Genomic_DNA"/>
</dbReference>
<sequence>DTAPAPGAEPHRHARGATRGGPGEGADAGWPPPPGPSPHPARGRPLHRRARAGTAHDASARGRAGGRGDGALPLRARPRPAARRRRGDGDGRALRADHGAGAARHLAGVPAADGPRRPLDGDGAPQDLPPGGQPATGGSLAAPTPAQPALGGGLPAGPAALRDQQPRQRAGLPGLLDVPARPPPARVGHLRRRAAAGRVERHRVRRDQRPRRLPPGHGALARAVHGCLRQRVRGLPRGADQPDGGVPAV</sequence>
<organism evidence="2">
    <name type="scientific">uncultured Friedmanniella sp</name>
    <dbReference type="NCBI Taxonomy" id="335381"/>
    <lineage>
        <taxon>Bacteria</taxon>
        <taxon>Bacillati</taxon>
        <taxon>Actinomycetota</taxon>
        <taxon>Actinomycetes</taxon>
        <taxon>Propionibacteriales</taxon>
        <taxon>Nocardioidaceae</taxon>
        <taxon>Friedmanniella</taxon>
        <taxon>environmental samples</taxon>
    </lineage>
</organism>
<dbReference type="AlphaFoldDB" id="A0A6J4LBH9"/>
<proteinExistence type="predicted"/>
<feature type="compositionally biased region" description="Basic residues" evidence="1">
    <location>
        <begin position="76"/>
        <end position="86"/>
    </location>
</feature>
<feature type="region of interest" description="Disordered" evidence="1">
    <location>
        <begin position="1"/>
        <end position="221"/>
    </location>
</feature>
<evidence type="ECO:0000313" key="2">
    <source>
        <dbReference type="EMBL" id="CAA9327798.1"/>
    </source>
</evidence>